<accession>A0A285VUA1</accession>
<dbReference type="InterPro" id="IPR013762">
    <property type="entry name" value="Integrase-like_cat_sf"/>
</dbReference>
<dbReference type="Proteomes" id="UP000219688">
    <property type="component" value="Unassembled WGS sequence"/>
</dbReference>
<dbReference type="RefSeq" id="WP_170955496.1">
    <property type="nucleotide sequence ID" value="NZ_OBQK01000011.1"/>
</dbReference>
<organism evidence="7 8">
    <name type="scientific">Ornithinimicrobium cerasi</name>
    <dbReference type="NCBI Taxonomy" id="2248773"/>
    <lineage>
        <taxon>Bacteria</taxon>
        <taxon>Bacillati</taxon>
        <taxon>Actinomycetota</taxon>
        <taxon>Actinomycetes</taxon>
        <taxon>Micrococcales</taxon>
        <taxon>Ornithinimicrobiaceae</taxon>
        <taxon>Ornithinimicrobium</taxon>
    </lineage>
</organism>
<dbReference type="InterPro" id="IPR044068">
    <property type="entry name" value="CB"/>
</dbReference>
<evidence type="ECO:0000259" key="5">
    <source>
        <dbReference type="PROSITE" id="PS51898"/>
    </source>
</evidence>
<keyword evidence="8" id="KW-1185">Reference proteome</keyword>
<dbReference type="Gene3D" id="1.10.443.10">
    <property type="entry name" value="Intergrase catalytic core"/>
    <property type="match status" value="1"/>
</dbReference>
<evidence type="ECO:0000256" key="1">
    <source>
        <dbReference type="ARBA" id="ARBA00008857"/>
    </source>
</evidence>
<feature type="domain" description="Tyr recombinase" evidence="5">
    <location>
        <begin position="165"/>
        <end position="350"/>
    </location>
</feature>
<evidence type="ECO:0000313" key="8">
    <source>
        <dbReference type="Proteomes" id="UP000219688"/>
    </source>
</evidence>
<dbReference type="InterPro" id="IPR050090">
    <property type="entry name" value="Tyrosine_recombinase_XerCD"/>
</dbReference>
<dbReference type="PANTHER" id="PTHR30349">
    <property type="entry name" value="PHAGE INTEGRASE-RELATED"/>
    <property type="match status" value="1"/>
</dbReference>
<name>A0A285VUA1_9MICO</name>
<dbReference type="SUPFAM" id="SSF56349">
    <property type="entry name" value="DNA breaking-rejoining enzymes"/>
    <property type="match status" value="1"/>
</dbReference>
<sequence>MIDRRQSPITGRVVWRVRWYETEPAGGRRERSRTFFTRREALDFERERARARRAGVVSSSRVSVSEVAERYFANLIGTAASRTIQGYRQHWRTHLQPAFGHVPVEKLTVPRIQEFVSNLAARRSPATTRKVHRTLSLILDQAVAERRLAVNPAHGVRLPRLPAQLGDHVLSVEQVEALADEVHHHGTLVRVAAYCGLRWGEVAALQVGDVDLAARRLRVQRAQVEVSGRIEIKAPKSRHGQRRVPIPGRLLDELGEQTEGRRASDLLFTSPEGDRLRASNWKRWSGWSEAVARMGGGIRFHDLRHTCASLLIHAGATPVEVQRILGHSTPATTLNLYTHLLPDALDGAAAKLDGYLNSRL</sequence>
<dbReference type="GO" id="GO:0015074">
    <property type="term" value="P:DNA integration"/>
    <property type="evidence" value="ECO:0007669"/>
    <property type="project" value="InterPro"/>
</dbReference>
<dbReference type="GO" id="GO:0003677">
    <property type="term" value="F:DNA binding"/>
    <property type="evidence" value="ECO:0007669"/>
    <property type="project" value="UniProtKB-UniRule"/>
</dbReference>
<dbReference type="GO" id="GO:0006310">
    <property type="term" value="P:DNA recombination"/>
    <property type="evidence" value="ECO:0007669"/>
    <property type="project" value="UniProtKB-KW"/>
</dbReference>
<protein>
    <submittedName>
        <fullName evidence="7">Site-specific recombinase XerD</fullName>
    </submittedName>
</protein>
<keyword evidence="3" id="KW-0233">DNA recombination</keyword>
<dbReference type="CDD" id="cd01189">
    <property type="entry name" value="INT_ICEBs1_C_like"/>
    <property type="match status" value="1"/>
</dbReference>
<dbReference type="InterPro" id="IPR002104">
    <property type="entry name" value="Integrase_catalytic"/>
</dbReference>
<reference evidence="8" key="1">
    <citation type="submission" date="2017-08" db="EMBL/GenBank/DDBJ databases">
        <authorList>
            <person name="Varghese N."/>
            <person name="Submissions S."/>
        </authorList>
    </citation>
    <scope>NUCLEOTIDE SEQUENCE [LARGE SCALE GENOMIC DNA]</scope>
    <source>
        <strain evidence="8">USBA17B2</strain>
    </source>
</reference>
<evidence type="ECO:0000259" key="6">
    <source>
        <dbReference type="PROSITE" id="PS51900"/>
    </source>
</evidence>
<dbReference type="InterPro" id="IPR010998">
    <property type="entry name" value="Integrase_recombinase_N"/>
</dbReference>
<dbReference type="Pfam" id="PF22022">
    <property type="entry name" value="Phage_int_M"/>
    <property type="match status" value="1"/>
</dbReference>
<dbReference type="AlphaFoldDB" id="A0A285VUA1"/>
<evidence type="ECO:0000256" key="2">
    <source>
        <dbReference type="ARBA" id="ARBA00023125"/>
    </source>
</evidence>
<dbReference type="Gene3D" id="1.10.150.130">
    <property type="match status" value="1"/>
</dbReference>
<dbReference type="PROSITE" id="PS51900">
    <property type="entry name" value="CB"/>
    <property type="match status" value="1"/>
</dbReference>
<comment type="similarity">
    <text evidence="1">Belongs to the 'phage' integrase family.</text>
</comment>
<dbReference type="InterPro" id="IPR053876">
    <property type="entry name" value="Phage_int_M"/>
</dbReference>
<dbReference type="InterPro" id="IPR011010">
    <property type="entry name" value="DNA_brk_join_enz"/>
</dbReference>
<feature type="domain" description="Core-binding (CB)" evidence="6">
    <location>
        <begin position="62"/>
        <end position="143"/>
    </location>
</feature>
<evidence type="ECO:0000256" key="4">
    <source>
        <dbReference type="PROSITE-ProRule" id="PRU01248"/>
    </source>
</evidence>
<proteinExistence type="inferred from homology"/>
<evidence type="ECO:0000256" key="3">
    <source>
        <dbReference type="ARBA" id="ARBA00023172"/>
    </source>
</evidence>
<dbReference type="PROSITE" id="PS51898">
    <property type="entry name" value="TYR_RECOMBINASE"/>
    <property type="match status" value="1"/>
</dbReference>
<dbReference type="PANTHER" id="PTHR30349:SF64">
    <property type="entry name" value="PROPHAGE INTEGRASE INTD-RELATED"/>
    <property type="match status" value="1"/>
</dbReference>
<dbReference type="EMBL" id="OBQK01000011">
    <property type="protein sequence ID" value="SOC57178.1"/>
    <property type="molecule type" value="Genomic_DNA"/>
</dbReference>
<gene>
    <name evidence="7" type="ORF">SAMN05421879_11120</name>
</gene>
<evidence type="ECO:0000313" key="7">
    <source>
        <dbReference type="EMBL" id="SOC57178.1"/>
    </source>
</evidence>
<dbReference type="Pfam" id="PF00589">
    <property type="entry name" value="Phage_integrase"/>
    <property type="match status" value="1"/>
</dbReference>
<keyword evidence="2 4" id="KW-0238">DNA-binding</keyword>